<dbReference type="GO" id="GO:0006633">
    <property type="term" value="P:fatty acid biosynthetic process"/>
    <property type="evidence" value="ECO:0007669"/>
    <property type="project" value="UniProtKB-KW"/>
</dbReference>
<dbReference type="CDD" id="cd05282">
    <property type="entry name" value="ETR_like"/>
    <property type="match status" value="1"/>
</dbReference>
<dbReference type="InterPro" id="IPR013154">
    <property type="entry name" value="ADH-like_N"/>
</dbReference>
<evidence type="ECO:0000256" key="2">
    <source>
        <dbReference type="ARBA" id="ARBA00022516"/>
    </source>
</evidence>
<keyword evidence="13" id="KW-1185">Reference proteome</keyword>
<keyword evidence="2" id="KW-0444">Lipid biosynthesis</keyword>
<dbReference type="SMART" id="SM00829">
    <property type="entry name" value="PKS_ER"/>
    <property type="match status" value="1"/>
</dbReference>
<keyword evidence="5" id="KW-0809">Transit peptide</keyword>
<dbReference type="RefSeq" id="WP_090430954.1">
    <property type="nucleotide sequence ID" value="NZ_DAMCCE010000034.1"/>
</dbReference>
<evidence type="ECO:0000256" key="8">
    <source>
        <dbReference type="ARBA" id="ARBA00023160"/>
    </source>
</evidence>
<dbReference type="InterPro" id="IPR011032">
    <property type="entry name" value="GroES-like_sf"/>
</dbReference>
<dbReference type="OrthoDB" id="9788224at2"/>
<dbReference type="PANTHER" id="PTHR43981:SF2">
    <property type="entry name" value="ENOYL-[ACYL-CARRIER-PROTEIN] REDUCTASE, MITOCHONDRIAL"/>
    <property type="match status" value="1"/>
</dbReference>
<keyword evidence="7" id="KW-0443">Lipid metabolism</keyword>
<evidence type="ECO:0000313" key="13">
    <source>
        <dbReference type="Proteomes" id="UP000199460"/>
    </source>
</evidence>
<evidence type="ECO:0000256" key="1">
    <source>
        <dbReference type="ARBA" id="ARBA00010371"/>
    </source>
</evidence>
<reference evidence="13" key="1">
    <citation type="submission" date="2016-10" db="EMBL/GenBank/DDBJ databases">
        <authorList>
            <person name="Varghese N."/>
            <person name="Submissions S."/>
        </authorList>
    </citation>
    <scope>NUCLEOTIDE SEQUENCE [LARGE SCALE GENOMIC DNA]</scope>
    <source>
        <strain evidence="13">JCM 18416</strain>
    </source>
</reference>
<dbReference type="EMBL" id="FNJJ01000007">
    <property type="protein sequence ID" value="SDP89488.1"/>
    <property type="molecule type" value="Genomic_DNA"/>
</dbReference>
<evidence type="ECO:0000256" key="10">
    <source>
        <dbReference type="ARBA" id="ARBA00048843"/>
    </source>
</evidence>
<dbReference type="SUPFAM" id="SSF50129">
    <property type="entry name" value="GroES-like"/>
    <property type="match status" value="1"/>
</dbReference>
<keyword evidence="6" id="KW-0560">Oxidoreductase</keyword>
<keyword evidence="3" id="KW-0276">Fatty acid metabolism</keyword>
<accession>A0A1H0WFX3</accession>
<evidence type="ECO:0000256" key="3">
    <source>
        <dbReference type="ARBA" id="ARBA00022832"/>
    </source>
</evidence>
<dbReference type="Pfam" id="PF00107">
    <property type="entry name" value="ADH_zinc_N"/>
    <property type="match status" value="1"/>
</dbReference>
<comment type="catalytic activity">
    <reaction evidence="10">
        <text>a 2,3-saturated acyl-[ACP] + NADP(+) = a (2E)-enoyl-[ACP] + NADPH + H(+)</text>
        <dbReference type="Rhea" id="RHEA:22564"/>
        <dbReference type="Rhea" id="RHEA-COMP:9925"/>
        <dbReference type="Rhea" id="RHEA-COMP:9926"/>
        <dbReference type="ChEBI" id="CHEBI:15378"/>
        <dbReference type="ChEBI" id="CHEBI:57783"/>
        <dbReference type="ChEBI" id="CHEBI:58349"/>
        <dbReference type="ChEBI" id="CHEBI:78784"/>
        <dbReference type="ChEBI" id="CHEBI:78785"/>
        <dbReference type="EC" id="1.3.1.104"/>
    </reaction>
</comment>
<evidence type="ECO:0000259" key="11">
    <source>
        <dbReference type="SMART" id="SM00829"/>
    </source>
</evidence>
<dbReference type="InterPro" id="IPR051034">
    <property type="entry name" value="Mito_Enoyl-ACP_Reductase"/>
</dbReference>
<dbReference type="AlphaFoldDB" id="A0A1H0WFX3"/>
<keyword evidence="8" id="KW-0275">Fatty acid biosynthesis</keyword>
<evidence type="ECO:0000256" key="4">
    <source>
        <dbReference type="ARBA" id="ARBA00022857"/>
    </source>
</evidence>
<evidence type="ECO:0000256" key="7">
    <source>
        <dbReference type="ARBA" id="ARBA00023098"/>
    </source>
</evidence>
<keyword evidence="4" id="KW-0521">NADP</keyword>
<sequence>MLKAEYQHRGPVPQDVISAVPLQLPEPAAGQVRVKVLAAPINPSDVLTLTGAYGMLPPLPAIGGNEGVGRVEALGEGVGNFKVGQTVLLPVGCGTWVSALNAPADKLIALPDADPLQLAMLTVNPPTASLLLSEFVDLKPGDWVIQNAANSGVGSYLIQLAKLRGFKTINVVRRESAVAGVEAEGGDLVLVDGPDLAKRVRAATGGAEVRLGIDAVGGASTDHIAATLANGGVLVNYGMMSGEACQVSPASFVFRDVTLRGFWLAKWFQQASPAQQMKVFGELVQLIASGKLKTRVAATYDLEHIKDAVAAAASGERDGKILLVP</sequence>
<evidence type="ECO:0000313" key="12">
    <source>
        <dbReference type="EMBL" id="SDP89488.1"/>
    </source>
</evidence>
<dbReference type="Gene3D" id="3.40.50.720">
    <property type="entry name" value="NAD(P)-binding Rossmann-like Domain"/>
    <property type="match status" value="1"/>
</dbReference>
<dbReference type="PANTHER" id="PTHR43981">
    <property type="entry name" value="ENOYL-[ACYL-CARRIER-PROTEIN] REDUCTASE, MITOCHONDRIAL"/>
    <property type="match status" value="1"/>
</dbReference>
<evidence type="ECO:0000256" key="6">
    <source>
        <dbReference type="ARBA" id="ARBA00023002"/>
    </source>
</evidence>
<comment type="similarity">
    <text evidence="1">Belongs to the zinc-containing alcohol dehydrogenase family. Quinone oxidoreductase subfamily.</text>
</comment>
<dbReference type="InterPro" id="IPR036291">
    <property type="entry name" value="NAD(P)-bd_dom_sf"/>
</dbReference>
<dbReference type="Pfam" id="PF08240">
    <property type="entry name" value="ADH_N"/>
    <property type="match status" value="1"/>
</dbReference>
<dbReference type="GeneID" id="300932032"/>
<name>A0A1H0WFX3_9GAMM</name>
<dbReference type="EC" id="1.3.1.104" evidence="9"/>
<organism evidence="12 13">
    <name type="scientific">Ectopseudomonas guguanensis</name>
    <dbReference type="NCBI Taxonomy" id="1198456"/>
    <lineage>
        <taxon>Bacteria</taxon>
        <taxon>Pseudomonadati</taxon>
        <taxon>Pseudomonadota</taxon>
        <taxon>Gammaproteobacteria</taxon>
        <taxon>Pseudomonadales</taxon>
        <taxon>Pseudomonadaceae</taxon>
        <taxon>Ectopseudomonas</taxon>
    </lineage>
</organism>
<dbReference type="SUPFAM" id="SSF51735">
    <property type="entry name" value="NAD(P)-binding Rossmann-fold domains"/>
    <property type="match status" value="1"/>
</dbReference>
<dbReference type="InterPro" id="IPR013149">
    <property type="entry name" value="ADH-like_C"/>
</dbReference>
<gene>
    <name evidence="12" type="ORF">SAMN05216213_10735</name>
</gene>
<feature type="domain" description="Enoyl reductase (ER)" evidence="11">
    <location>
        <begin position="10"/>
        <end position="323"/>
    </location>
</feature>
<evidence type="ECO:0000256" key="9">
    <source>
        <dbReference type="ARBA" id="ARBA00038963"/>
    </source>
</evidence>
<dbReference type="GO" id="GO:0141148">
    <property type="term" value="F:enoyl-[acyl-carrier-protein] reductase (NADPH) activity"/>
    <property type="evidence" value="ECO:0007669"/>
    <property type="project" value="UniProtKB-EC"/>
</dbReference>
<dbReference type="InterPro" id="IPR020843">
    <property type="entry name" value="ER"/>
</dbReference>
<proteinExistence type="inferred from homology"/>
<evidence type="ECO:0000256" key="5">
    <source>
        <dbReference type="ARBA" id="ARBA00022946"/>
    </source>
</evidence>
<dbReference type="Proteomes" id="UP000199460">
    <property type="component" value="Unassembled WGS sequence"/>
</dbReference>
<dbReference type="Gene3D" id="3.90.180.10">
    <property type="entry name" value="Medium-chain alcohol dehydrogenases, catalytic domain"/>
    <property type="match status" value="1"/>
</dbReference>
<protein>
    <recommendedName>
        <fullName evidence="9">enoyl-[acyl-carrier-protein] reductase</fullName>
        <ecNumber evidence="9">1.3.1.104</ecNumber>
    </recommendedName>
</protein>